<sequence length="93" mass="10473">MIANRARVTLKFSHPIDWSQAQFVHARHGLSISRGPRQPVSLETSTRPPSLLGPVYIVCNCASLSPSFKTLFLLIFALSHFTREATRRSDRSH</sequence>
<gene>
    <name evidence="1" type="ORF">OUZ56_019757</name>
</gene>
<accession>A0ABQ9ZCI5</accession>
<evidence type="ECO:0000313" key="1">
    <source>
        <dbReference type="EMBL" id="KAK4010617.1"/>
    </source>
</evidence>
<evidence type="ECO:0000313" key="2">
    <source>
        <dbReference type="Proteomes" id="UP001234178"/>
    </source>
</evidence>
<comment type="caution">
    <text evidence="1">The sequence shown here is derived from an EMBL/GenBank/DDBJ whole genome shotgun (WGS) entry which is preliminary data.</text>
</comment>
<dbReference type="Proteomes" id="UP001234178">
    <property type="component" value="Unassembled WGS sequence"/>
</dbReference>
<organism evidence="1 2">
    <name type="scientific">Daphnia magna</name>
    <dbReference type="NCBI Taxonomy" id="35525"/>
    <lineage>
        <taxon>Eukaryota</taxon>
        <taxon>Metazoa</taxon>
        <taxon>Ecdysozoa</taxon>
        <taxon>Arthropoda</taxon>
        <taxon>Crustacea</taxon>
        <taxon>Branchiopoda</taxon>
        <taxon>Diplostraca</taxon>
        <taxon>Cladocera</taxon>
        <taxon>Anomopoda</taxon>
        <taxon>Daphniidae</taxon>
        <taxon>Daphnia</taxon>
    </lineage>
</organism>
<proteinExistence type="predicted"/>
<name>A0ABQ9ZCI5_9CRUS</name>
<reference evidence="1 2" key="1">
    <citation type="journal article" date="2023" name="Nucleic Acids Res.">
        <title>The hologenome of Daphnia magna reveals possible DNA methylation and microbiome-mediated evolution of the host genome.</title>
        <authorList>
            <person name="Chaturvedi A."/>
            <person name="Li X."/>
            <person name="Dhandapani V."/>
            <person name="Marshall H."/>
            <person name="Kissane S."/>
            <person name="Cuenca-Cambronero M."/>
            <person name="Asole G."/>
            <person name="Calvet F."/>
            <person name="Ruiz-Romero M."/>
            <person name="Marangio P."/>
            <person name="Guigo R."/>
            <person name="Rago D."/>
            <person name="Mirbahai L."/>
            <person name="Eastwood N."/>
            <person name="Colbourne J.K."/>
            <person name="Zhou J."/>
            <person name="Mallon E."/>
            <person name="Orsini L."/>
        </authorList>
    </citation>
    <scope>NUCLEOTIDE SEQUENCE [LARGE SCALE GENOMIC DNA]</scope>
    <source>
        <strain evidence="1">LRV0_1</strain>
    </source>
</reference>
<keyword evidence="2" id="KW-1185">Reference proteome</keyword>
<protein>
    <submittedName>
        <fullName evidence="1">Uncharacterized protein</fullName>
    </submittedName>
</protein>
<dbReference type="EMBL" id="JAOYFB010000003">
    <property type="protein sequence ID" value="KAK4010617.1"/>
    <property type="molecule type" value="Genomic_DNA"/>
</dbReference>